<name>A0ABU9WZ81_9MICC</name>
<organism evidence="1 2">
    <name type="scientific">Sinomonas halotolerans</name>
    <dbReference type="NCBI Taxonomy" id="1644133"/>
    <lineage>
        <taxon>Bacteria</taxon>
        <taxon>Bacillati</taxon>
        <taxon>Actinomycetota</taxon>
        <taxon>Actinomycetes</taxon>
        <taxon>Micrococcales</taxon>
        <taxon>Micrococcaceae</taxon>
        <taxon>Sinomonas</taxon>
    </lineage>
</organism>
<keyword evidence="2" id="KW-1185">Reference proteome</keyword>
<sequence length="72" mass="7423">MSHVRHDHAALSVVVDSAAEVDSALGAAVGTLQKRAATSPCCGILVTREGAGRYTVALDESVPFGLTQQRCA</sequence>
<protein>
    <submittedName>
        <fullName evidence="1">Uncharacterized protein</fullName>
    </submittedName>
</protein>
<reference evidence="1 2" key="1">
    <citation type="submission" date="2024-05" db="EMBL/GenBank/DDBJ databases">
        <title>Sinomonas sp. nov., isolated from a waste landfill.</title>
        <authorList>
            <person name="Zhao Y."/>
        </authorList>
    </citation>
    <scope>NUCLEOTIDE SEQUENCE [LARGE SCALE GENOMIC DNA]</scope>
    <source>
        <strain evidence="1 2">CCTCC AB2014300</strain>
    </source>
</reference>
<dbReference type="Proteomes" id="UP001422074">
    <property type="component" value="Unassembled WGS sequence"/>
</dbReference>
<dbReference type="EMBL" id="JBDFRB010000005">
    <property type="protein sequence ID" value="MEN2744504.1"/>
    <property type="molecule type" value="Genomic_DNA"/>
</dbReference>
<gene>
    <name evidence="1" type="ORF">ABCQ75_08110</name>
</gene>
<comment type="caution">
    <text evidence="1">The sequence shown here is derived from an EMBL/GenBank/DDBJ whole genome shotgun (WGS) entry which is preliminary data.</text>
</comment>
<dbReference type="RefSeq" id="WP_345884568.1">
    <property type="nucleotide sequence ID" value="NZ_JBDFRB010000005.1"/>
</dbReference>
<evidence type="ECO:0000313" key="1">
    <source>
        <dbReference type="EMBL" id="MEN2744504.1"/>
    </source>
</evidence>
<evidence type="ECO:0000313" key="2">
    <source>
        <dbReference type="Proteomes" id="UP001422074"/>
    </source>
</evidence>
<accession>A0ABU9WZ81</accession>
<proteinExistence type="predicted"/>